<keyword evidence="3" id="KW-1185">Reference proteome</keyword>
<feature type="region of interest" description="Disordered" evidence="1">
    <location>
        <begin position="129"/>
        <end position="153"/>
    </location>
</feature>
<protein>
    <submittedName>
        <fullName evidence="2">Uncharacterized protein</fullName>
    </submittedName>
</protein>
<comment type="caution">
    <text evidence="2">The sequence shown here is derived from an EMBL/GenBank/DDBJ whole genome shotgun (WGS) entry which is preliminary data.</text>
</comment>
<evidence type="ECO:0000313" key="2">
    <source>
        <dbReference type="EMBL" id="GJT76359.1"/>
    </source>
</evidence>
<organism evidence="2 3">
    <name type="scientific">Tanacetum coccineum</name>
    <dbReference type="NCBI Taxonomy" id="301880"/>
    <lineage>
        <taxon>Eukaryota</taxon>
        <taxon>Viridiplantae</taxon>
        <taxon>Streptophyta</taxon>
        <taxon>Embryophyta</taxon>
        <taxon>Tracheophyta</taxon>
        <taxon>Spermatophyta</taxon>
        <taxon>Magnoliopsida</taxon>
        <taxon>eudicotyledons</taxon>
        <taxon>Gunneridae</taxon>
        <taxon>Pentapetalae</taxon>
        <taxon>asterids</taxon>
        <taxon>campanulids</taxon>
        <taxon>Asterales</taxon>
        <taxon>Asteraceae</taxon>
        <taxon>Asteroideae</taxon>
        <taxon>Anthemideae</taxon>
        <taxon>Anthemidinae</taxon>
        <taxon>Tanacetum</taxon>
    </lineage>
</organism>
<gene>
    <name evidence="2" type="ORF">Tco_1043084</name>
</gene>
<reference evidence="2" key="2">
    <citation type="submission" date="2022-01" db="EMBL/GenBank/DDBJ databases">
        <authorList>
            <person name="Yamashiro T."/>
            <person name="Shiraishi A."/>
            <person name="Satake H."/>
            <person name="Nakayama K."/>
        </authorList>
    </citation>
    <scope>NUCLEOTIDE SEQUENCE</scope>
</reference>
<accession>A0ABQ5GLM3</accession>
<proteinExistence type="predicted"/>
<evidence type="ECO:0000256" key="1">
    <source>
        <dbReference type="SAM" id="MobiDB-lite"/>
    </source>
</evidence>
<name>A0ABQ5GLM3_9ASTR</name>
<reference evidence="2" key="1">
    <citation type="journal article" date="2022" name="Int. J. Mol. Sci.">
        <title>Draft Genome of Tanacetum Coccineum: Genomic Comparison of Closely Related Tanacetum-Family Plants.</title>
        <authorList>
            <person name="Yamashiro T."/>
            <person name="Shiraishi A."/>
            <person name="Nakayama K."/>
            <person name="Satake H."/>
        </authorList>
    </citation>
    <scope>NUCLEOTIDE SEQUENCE</scope>
</reference>
<dbReference type="Proteomes" id="UP001151760">
    <property type="component" value="Unassembled WGS sequence"/>
</dbReference>
<evidence type="ECO:0000313" key="3">
    <source>
        <dbReference type="Proteomes" id="UP001151760"/>
    </source>
</evidence>
<feature type="compositionally biased region" description="Basic and acidic residues" evidence="1">
    <location>
        <begin position="138"/>
        <end position="150"/>
    </location>
</feature>
<sequence length="281" mass="32233">MAPMALSDSKLYETEFKAATYKRNLAIVEDQLVTFRKNEILFNEEIAVLKREKFDSASKSLGKLLESQITDKSKKDLGYHDVPPPHPLIYNAPTKLDLSNSGLEEFQHLEFEGYEPKDSKNVSIGAPIIEDWESDSDDEKKPKSKVEKKTGVSKTVSPTVSKIEFVRPKQQEKPVRKPVKYAEMYSFDHLQYTCKQKRQLNGQREKKPVWNNARRVNHQDSSRITQPNPKRHMVPRKILTRSSPISLNTARQSYLNVVCCCCSRQVNTARPKAVVNVVRTN</sequence>
<dbReference type="EMBL" id="BQNB010018617">
    <property type="protein sequence ID" value="GJT76359.1"/>
    <property type="molecule type" value="Genomic_DNA"/>
</dbReference>